<dbReference type="EMBL" id="BMHB01000001">
    <property type="protein sequence ID" value="GGI14076.1"/>
    <property type="molecule type" value="Genomic_DNA"/>
</dbReference>
<dbReference type="GO" id="GO:0070573">
    <property type="term" value="F:metallodipeptidase activity"/>
    <property type="evidence" value="ECO:0007669"/>
    <property type="project" value="InterPro"/>
</dbReference>
<keyword evidence="2" id="KW-1185">Reference proteome</keyword>
<evidence type="ECO:0000313" key="2">
    <source>
        <dbReference type="Proteomes" id="UP000626244"/>
    </source>
</evidence>
<dbReference type="InterPro" id="IPR032466">
    <property type="entry name" value="Metal_Hydrolase"/>
</dbReference>
<name>A0A8J3F245_9BACI</name>
<reference evidence="2" key="1">
    <citation type="journal article" date="2019" name="Int. J. Syst. Evol. Microbiol.">
        <title>The Global Catalogue of Microorganisms (GCM) 10K type strain sequencing project: providing services to taxonomists for standard genome sequencing and annotation.</title>
        <authorList>
            <consortium name="The Broad Institute Genomics Platform"/>
            <consortium name="The Broad Institute Genome Sequencing Center for Infectious Disease"/>
            <person name="Wu L."/>
            <person name="Ma J."/>
        </authorList>
    </citation>
    <scope>NUCLEOTIDE SEQUENCE [LARGE SCALE GENOMIC DNA]</scope>
    <source>
        <strain evidence="2">CGMCC 1.14993</strain>
    </source>
</reference>
<dbReference type="Pfam" id="PF01244">
    <property type="entry name" value="Peptidase_M19"/>
    <property type="match status" value="1"/>
</dbReference>
<dbReference type="Gene3D" id="3.20.20.140">
    <property type="entry name" value="Metal-dependent hydrolases"/>
    <property type="match status" value="1"/>
</dbReference>
<dbReference type="GO" id="GO:0006508">
    <property type="term" value="P:proteolysis"/>
    <property type="evidence" value="ECO:0007669"/>
    <property type="project" value="InterPro"/>
</dbReference>
<proteinExistence type="predicted"/>
<evidence type="ECO:0000313" key="1">
    <source>
        <dbReference type="EMBL" id="GGI14076.1"/>
    </source>
</evidence>
<comment type="caution">
    <text evidence="1">The sequence shown here is derived from an EMBL/GenBank/DDBJ whole genome shotgun (WGS) entry which is preliminary data.</text>
</comment>
<protein>
    <submittedName>
        <fullName evidence="1">Diguanylate cyclase</fullName>
    </submittedName>
</protein>
<dbReference type="RefSeq" id="WP_087998477.1">
    <property type="nucleotide sequence ID" value="NZ_BMHB01000001.1"/>
</dbReference>
<dbReference type="CDD" id="cd01301">
    <property type="entry name" value="rDP_like"/>
    <property type="match status" value="1"/>
</dbReference>
<dbReference type="AlphaFoldDB" id="A0A8J3F245"/>
<gene>
    <name evidence="1" type="ORF">GCM10007380_21130</name>
</gene>
<dbReference type="PANTHER" id="PTHR10443">
    <property type="entry name" value="MICROSOMAL DIPEPTIDASE"/>
    <property type="match status" value="1"/>
</dbReference>
<organism evidence="1 2">
    <name type="scientific">Gottfriedia solisilvae</name>
    <dbReference type="NCBI Taxonomy" id="1516104"/>
    <lineage>
        <taxon>Bacteria</taxon>
        <taxon>Bacillati</taxon>
        <taxon>Bacillota</taxon>
        <taxon>Bacilli</taxon>
        <taxon>Bacillales</taxon>
        <taxon>Bacillaceae</taxon>
        <taxon>Gottfriedia</taxon>
    </lineage>
</organism>
<dbReference type="OrthoDB" id="9804920at2"/>
<sequence length="308" mass="34822">MKIFDAHCDVLMKLLEKPSINFHNGETLQVSVEKLKQGNSKVQCYAIYIPESIHKLIKFDAALQCVTLFYEKIATSENNIKVIRTKEDEATLQSHEMGAILTLEGCDALLGDINRLKILHRLGVRSVGLVWNFANEAADGILEERNGGLTNFGRSVVHYLNEHNMWCDLSHCSEAAFWDAFHQAKYPTATHSNAKSICKNPRNLNDEQLKAMFSRNAIVGINFYPPFVVDEGTATISDLIKHIDHMCALGGEKCIAMGSDFDGIEIHPTNLNHVGKYQNLSNELLKFYTEEQVKGFMYNNYSSYIHFK</sequence>
<dbReference type="Proteomes" id="UP000626244">
    <property type="component" value="Unassembled WGS sequence"/>
</dbReference>
<dbReference type="InterPro" id="IPR008257">
    <property type="entry name" value="Pept_M19"/>
</dbReference>
<dbReference type="SUPFAM" id="SSF51556">
    <property type="entry name" value="Metallo-dependent hydrolases"/>
    <property type="match status" value="1"/>
</dbReference>
<dbReference type="PROSITE" id="PS51365">
    <property type="entry name" value="RENAL_DIPEPTIDASE_2"/>
    <property type="match status" value="1"/>
</dbReference>
<accession>A0A8J3F245</accession>
<dbReference type="PANTHER" id="PTHR10443:SF12">
    <property type="entry name" value="DIPEPTIDASE"/>
    <property type="match status" value="1"/>
</dbReference>